<organism evidence="6 7">
    <name type="scientific">Salmonella enterica I</name>
    <dbReference type="NCBI Taxonomy" id="59201"/>
    <lineage>
        <taxon>Bacteria</taxon>
        <taxon>Pseudomonadati</taxon>
        <taxon>Pseudomonadota</taxon>
        <taxon>Gammaproteobacteria</taxon>
        <taxon>Enterobacterales</taxon>
        <taxon>Enterobacteriaceae</taxon>
        <taxon>Salmonella</taxon>
    </lineage>
</organism>
<proteinExistence type="predicted"/>
<dbReference type="PANTHER" id="PTHR35863">
    <property type="entry name" value="COBALT-PRECORRIN-5B C(1)-METHYLTRANSFERASE"/>
    <property type="match status" value="1"/>
</dbReference>
<evidence type="ECO:0000256" key="4">
    <source>
        <dbReference type="ARBA" id="ARBA00022691"/>
    </source>
</evidence>
<dbReference type="GO" id="GO:0008168">
    <property type="term" value="F:methyltransferase activity"/>
    <property type="evidence" value="ECO:0007669"/>
    <property type="project" value="UniProtKB-KW"/>
</dbReference>
<keyword evidence="4" id="KW-0949">S-adenosyl-L-methionine</keyword>
<feature type="compositionally biased region" description="Basic and acidic residues" evidence="5">
    <location>
        <begin position="147"/>
        <end position="156"/>
    </location>
</feature>
<dbReference type="Pfam" id="PF01888">
    <property type="entry name" value="CbiD"/>
    <property type="match status" value="1"/>
</dbReference>
<feature type="region of interest" description="Disordered" evidence="5">
    <location>
        <begin position="121"/>
        <end position="156"/>
    </location>
</feature>
<dbReference type="AlphaFoldDB" id="A0A447U0W5"/>
<dbReference type="InterPro" id="IPR002748">
    <property type="entry name" value="CbiD"/>
</dbReference>
<protein>
    <submittedName>
        <fullName evidence="6">Cobalt-precorrin-6A synthase</fullName>
    </submittedName>
</protein>
<name>A0A447U0W5_SALET</name>
<evidence type="ECO:0000256" key="3">
    <source>
        <dbReference type="ARBA" id="ARBA00022679"/>
    </source>
</evidence>
<accession>A0A447U0W5</accession>
<evidence type="ECO:0000256" key="1">
    <source>
        <dbReference type="ARBA" id="ARBA00022573"/>
    </source>
</evidence>
<gene>
    <name evidence="6" type="primary">cbiD_1</name>
    <name evidence="6" type="ORF">NCTC6754_05072</name>
</gene>
<dbReference type="GO" id="GO:0032259">
    <property type="term" value="P:methylation"/>
    <property type="evidence" value="ECO:0007669"/>
    <property type="project" value="UniProtKB-KW"/>
</dbReference>
<dbReference type="SUPFAM" id="SSF111342">
    <property type="entry name" value="CbiD-like"/>
    <property type="match status" value="1"/>
</dbReference>
<evidence type="ECO:0000313" key="7">
    <source>
        <dbReference type="Proteomes" id="UP000269208"/>
    </source>
</evidence>
<evidence type="ECO:0000256" key="5">
    <source>
        <dbReference type="SAM" id="MobiDB-lite"/>
    </source>
</evidence>
<dbReference type="InterPro" id="IPR036074">
    <property type="entry name" value="CbiD_sf"/>
</dbReference>
<dbReference type="PANTHER" id="PTHR35863:SF1">
    <property type="entry name" value="COBALT-PRECORRIN-5B C(1)-METHYLTRANSFERASE"/>
    <property type="match status" value="1"/>
</dbReference>
<evidence type="ECO:0000313" key="6">
    <source>
        <dbReference type="EMBL" id="VEB57791.1"/>
    </source>
</evidence>
<dbReference type="EMBL" id="LR134190">
    <property type="protein sequence ID" value="VEB57791.1"/>
    <property type="molecule type" value="Genomic_DNA"/>
</dbReference>
<dbReference type="Gene3D" id="3.30.2110.10">
    <property type="entry name" value="CbiD-like"/>
    <property type="match status" value="1"/>
</dbReference>
<dbReference type="GO" id="GO:0009236">
    <property type="term" value="P:cobalamin biosynthetic process"/>
    <property type="evidence" value="ECO:0007669"/>
    <property type="project" value="UniProtKB-KW"/>
</dbReference>
<reference evidence="6 7" key="1">
    <citation type="submission" date="2018-12" db="EMBL/GenBank/DDBJ databases">
        <authorList>
            <consortium name="Pathogen Informatics"/>
        </authorList>
    </citation>
    <scope>NUCLEOTIDE SEQUENCE [LARGE SCALE GENOMIC DNA]</scope>
    <source>
        <strain evidence="6 7">NCTC6754</strain>
    </source>
</reference>
<keyword evidence="1" id="KW-0169">Cobalamin biosynthesis</keyword>
<evidence type="ECO:0000256" key="2">
    <source>
        <dbReference type="ARBA" id="ARBA00022603"/>
    </source>
</evidence>
<keyword evidence="2" id="KW-0489">Methyltransferase</keyword>
<sequence length="156" mass="16705">MPAFTLNDSGEITLTGGEGIGTVTRKGIGLPLGSAAINRTPRHTIESAVRESDRPGAWGRCGDFCPGRRSAGAKKRITRRLGILGGISIIGTTGIVTPMSEESWKRSLSLELENQTGVRINAGDTRAGQPRRTVCSRTNGRRHTGSRHHEQFLSAT</sequence>
<keyword evidence="3" id="KW-0808">Transferase</keyword>
<dbReference type="Proteomes" id="UP000269208">
    <property type="component" value="Chromosome"/>
</dbReference>